<evidence type="ECO:0000256" key="4">
    <source>
        <dbReference type="ARBA" id="ARBA00022984"/>
    </source>
</evidence>
<evidence type="ECO:0000259" key="7">
    <source>
        <dbReference type="Pfam" id="PF13480"/>
    </source>
</evidence>
<evidence type="ECO:0000256" key="5">
    <source>
        <dbReference type="ARBA" id="ARBA00023315"/>
    </source>
</evidence>
<reference evidence="8 9" key="1">
    <citation type="submission" date="2019-01" db="EMBL/GenBank/DDBJ databases">
        <title>Zoogloea oleivorans genome sequencing and assembly.</title>
        <authorList>
            <person name="Tancsics A."/>
            <person name="Farkas M."/>
            <person name="Kriszt B."/>
            <person name="Maroti G."/>
            <person name="Horvath B."/>
        </authorList>
    </citation>
    <scope>NUCLEOTIDE SEQUENCE [LARGE SCALE GENOMIC DNA]</scope>
    <source>
        <strain evidence="8 9">Buc</strain>
    </source>
</reference>
<evidence type="ECO:0000313" key="8">
    <source>
        <dbReference type="EMBL" id="TYC55938.1"/>
    </source>
</evidence>
<comment type="similarity">
    <text evidence="1">Belongs to the FemABX family.</text>
</comment>
<dbReference type="Gene3D" id="3.40.630.30">
    <property type="match status" value="2"/>
</dbReference>
<feature type="domain" description="BioF2-like acetyltransferase" evidence="7">
    <location>
        <begin position="197"/>
        <end position="319"/>
    </location>
</feature>
<accession>A0A6C2CPV6</accession>
<dbReference type="AlphaFoldDB" id="A0A6C2CPV6"/>
<dbReference type="InterPro" id="IPR016181">
    <property type="entry name" value="Acyl_CoA_acyltransferase"/>
</dbReference>
<keyword evidence="4" id="KW-0573">Peptidoglycan synthesis</keyword>
<keyword evidence="6" id="KW-0961">Cell wall biogenesis/degradation</keyword>
<evidence type="ECO:0000256" key="2">
    <source>
        <dbReference type="ARBA" id="ARBA00022679"/>
    </source>
</evidence>
<dbReference type="Pfam" id="PF13480">
    <property type="entry name" value="Acetyltransf_6"/>
    <property type="match status" value="1"/>
</dbReference>
<dbReference type="Proteomes" id="UP000389128">
    <property type="component" value="Unassembled WGS sequence"/>
</dbReference>
<dbReference type="PANTHER" id="PTHR36174:SF1">
    <property type="entry name" value="LIPID II:GLYCINE GLYCYLTRANSFERASE"/>
    <property type="match status" value="1"/>
</dbReference>
<evidence type="ECO:0000256" key="6">
    <source>
        <dbReference type="ARBA" id="ARBA00023316"/>
    </source>
</evidence>
<dbReference type="GO" id="GO:0009252">
    <property type="term" value="P:peptidoglycan biosynthetic process"/>
    <property type="evidence" value="ECO:0007669"/>
    <property type="project" value="UniProtKB-KW"/>
</dbReference>
<dbReference type="EMBL" id="SDKK01000012">
    <property type="protein sequence ID" value="TYC55938.1"/>
    <property type="molecule type" value="Genomic_DNA"/>
</dbReference>
<name>A0A6C2CPV6_9RHOO</name>
<proteinExistence type="inferred from homology"/>
<dbReference type="OrthoDB" id="8881136at2"/>
<keyword evidence="9" id="KW-1185">Reference proteome</keyword>
<gene>
    <name evidence="8" type="ORF">ETQ85_13645</name>
</gene>
<dbReference type="PROSITE" id="PS51191">
    <property type="entry name" value="FEMABX"/>
    <property type="match status" value="1"/>
</dbReference>
<keyword evidence="3" id="KW-0133">Cell shape</keyword>
<organism evidence="8 9">
    <name type="scientific">Zoogloea oleivorans</name>
    <dbReference type="NCBI Taxonomy" id="1552750"/>
    <lineage>
        <taxon>Bacteria</taxon>
        <taxon>Pseudomonadati</taxon>
        <taxon>Pseudomonadota</taxon>
        <taxon>Betaproteobacteria</taxon>
        <taxon>Rhodocyclales</taxon>
        <taxon>Zoogloeaceae</taxon>
        <taxon>Zoogloea</taxon>
    </lineage>
</organism>
<dbReference type="GO" id="GO:0071555">
    <property type="term" value="P:cell wall organization"/>
    <property type="evidence" value="ECO:0007669"/>
    <property type="project" value="UniProtKB-KW"/>
</dbReference>
<evidence type="ECO:0000313" key="9">
    <source>
        <dbReference type="Proteomes" id="UP000389128"/>
    </source>
</evidence>
<keyword evidence="2 8" id="KW-0808">Transferase</keyword>
<dbReference type="InterPro" id="IPR050644">
    <property type="entry name" value="PG_Glycine_Bridge_Synth"/>
</dbReference>
<sequence length="346" mass="38342">MGGVARSICRTAYSRFFMKNVPGGACRYSSSVLSVAECCVRQVAGREEWDALYGRVATPSMVQAWAYGEAKVAAGGWSVERLVFESAGRPVAICQVLVKRVLGLRVAARINRGPLFLAASPDEAEVRAVYGALRRCWRFGLRGVLVLAPGLAETEAHRGCLKAAGFRARGATGWCSSLLDLRLDDETLRKKLSSNWRNHLKGAERGGLCFDVSTARNAVEWILARHTENMQEKGFSGTPVAFLRELQRHAPDDFFVCRALQDGQPVAGMIAFRFGRSAEYFIGWYGPEARQAKAGNFLLWNAARAMRAHGCERFDLGGYSSSDGYGRFKQDMRGTEYRLLEEWIAF</sequence>
<dbReference type="PANTHER" id="PTHR36174">
    <property type="entry name" value="LIPID II:GLYCINE GLYCYLTRANSFERASE"/>
    <property type="match status" value="1"/>
</dbReference>
<protein>
    <submittedName>
        <fullName evidence="8">GNAT family N-acetyltransferase</fullName>
    </submittedName>
</protein>
<comment type="caution">
    <text evidence="8">The sequence shown here is derived from an EMBL/GenBank/DDBJ whole genome shotgun (WGS) entry which is preliminary data.</text>
</comment>
<keyword evidence="5" id="KW-0012">Acyltransferase</keyword>
<dbReference type="SUPFAM" id="SSF55729">
    <property type="entry name" value="Acyl-CoA N-acyltransferases (Nat)"/>
    <property type="match status" value="2"/>
</dbReference>
<evidence type="ECO:0000256" key="3">
    <source>
        <dbReference type="ARBA" id="ARBA00022960"/>
    </source>
</evidence>
<dbReference type="InterPro" id="IPR038740">
    <property type="entry name" value="BioF2-like_GNAT_dom"/>
</dbReference>
<dbReference type="InterPro" id="IPR003447">
    <property type="entry name" value="FEMABX"/>
</dbReference>
<dbReference type="GO" id="GO:0016755">
    <property type="term" value="F:aminoacyltransferase activity"/>
    <property type="evidence" value="ECO:0007669"/>
    <property type="project" value="InterPro"/>
</dbReference>
<dbReference type="GO" id="GO:0008360">
    <property type="term" value="P:regulation of cell shape"/>
    <property type="evidence" value="ECO:0007669"/>
    <property type="project" value="UniProtKB-KW"/>
</dbReference>
<evidence type="ECO:0000256" key="1">
    <source>
        <dbReference type="ARBA" id="ARBA00009943"/>
    </source>
</evidence>